<dbReference type="PANTHER" id="PTHR47966">
    <property type="entry name" value="BETA-SITE APP-CLEAVING ENZYME, ISOFORM A-RELATED"/>
    <property type="match status" value="1"/>
</dbReference>
<keyword evidence="7" id="KW-1185">Reference proteome</keyword>
<evidence type="ECO:0000313" key="7">
    <source>
        <dbReference type="Proteomes" id="UP000604046"/>
    </source>
</evidence>
<dbReference type="InterPro" id="IPR001461">
    <property type="entry name" value="Aspartic_peptidase_A1"/>
</dbReference>
<sequence>MPQRASGAFAIRLDPPHCAQGSSGEVALAAEVAQLPLSQLVESGRLVWAPMAAEAEELGYWLLQVVSVSVSGHGILQNCTGERGSGCLAAVDTGTGDVMGPQASVNRLLALLDVKEDCALDKLPSIEFKIQGFDDRMLSLSLTAADYIDKTDGFCDASISVMDMPPEKPQVWVLGQPLLRKYVSVYDVKNRKVGFGLASHVQGDDTSGPSPVQDLPDANSFLQSAQNSGFKVVSERKMRLRARDRE</sequence>
<dbReference type="GO" id="GO:0006508">
    <property type="term" value="P:proteolysis"/>
    <property type="evidence" value="ECO:0007669"/>
    <property type="project" value="UniProtKB-KW"/>
</dbReference>
<gene>
    <name evidence="6" type="primary">CTSE</name>
    <name evidence="6" type="ORF">SNAT2548_LOCUS32895</name>
</gene>
<dbReference type="InterPro" id="IPR021109">
    <property type="entry name" value="Peptidase_aspartic_dom_sf"/>
</dbReference>
<keyword evidence="4" id="KW-0378">Hydrolase</keyword>
<name>A0A812UNT5_9DINO</name>
<dbReference type="Gene3D" id="2.40.70.10">
    <property type="entry name" value="Acid Proteases"/>
    <property type="match status" value="1"/>
</dbReference>
<evidence type="ECO:0000256" key="4">
    <source>
        <dbReference type="ARBA" id="ARBA00022801"/>
    </source>
</evidence>
<accession>A0A812UNT5</accession>
<dbReference type="SUPFAM" id="SSF50630">
    <property type="entry name" value="Acid proteases"/>
    <property type="match status" value="1"/>
</dbReference>
<dbReference type="EMBL" id="CAJNDS010002732">
    <property type="protein sequence ID" value="CAE7576657.1"/>
    <property type="molecule type" value="Genomic_DNA"/>
</dbReference>
<keyword evidence="2" id="KW-0645">Protease</keyword>
<dbReference type="Pfam" id="PF00026">
    <property type="entry name" value="Asp"/>
    <property type="match status" value="1"/>
</dbReference>
<dbReference type="GO" id="GO:0004190">
    <property type="term" value="F:aspartic-type endopeptidase activity"/>
    <property type="evidence" value="ECO:0007669"/>
    <property type="project" value="UniProtKB-KW"/>
</dbReference>
<organism evidence="6 7">
    <name type="scientific">Symbiodinium natans</name>
    <dbReference type="NCBI Taxonomy" id="878477"/>
    <lineage>
        <taxon>Eukaryota</taxon>
        <taxon>Sar</taxon>
        <taxon>Alveolata</taxon>
        <taxon>Dinophyceae</taxon>
        <taxon>Suessiales</taxon>
        <taxon>Symbiodiniaceae</taxon>
        <taxon>Symbiodinium</taxon>
    </lineage>
</organism>
<dbReference type="Proteomes" id="UP000604046">
    <property type="component" value="Unassembled WGS sequence"/>
</dbReference>
<evidence type="ECO:0000259" key="5">
    <source>
        <dbReference type="PROSITE" id="PS51767"/>
    </source>
</evidence>
<keyword evidence="3" id="KW-0064">Aspartyl protease</keyword>
<evidence type="ECO:0000256" key="2">
    <source>
        <dbReference type="ARBA" id="ARBA00022670"/>
    </source>
</evidence>
<evidence type="ECO:0000313" key="6">
    <source>
        <dbReference type="EMBL" id="CAE7576657.1"/>
    </source>
</evidence>
<protein>
    <submittedName>
        <fullName evidence="6">CTSE protein</fullName>
    </submittedName>
</protein>
<dbReference type="PANTHER" id="PTHR47966:SF51">
    <property type="entry name" value="BETA-SITE APP-CLEAVING ENZYME, ISOFORM A-RELATED"/>
    <property type="match status" value="1"/>
</dbReference>
<feature type="domain" description="Peptidase A1" evidence="5">
    <location>
        <begin position="1"/>
        <end position="196"/>
    </location>
</feature>
<evidence type="ECO:0000256" key="1">
    <source>
        <dbReference type="ARBA" id="ARBA00007447"/>
    </source>
</evidence>
<proteinExistence type="inferred from homology"/>
<evidence type="ECO:0000256" key="3">
    <source>
        <dbReference type="ARBA" id="ARBA00022750"/>
    </source>
</evidence>
<comment type="similarity">
    <text evidence="1">Belongs to the peptidase A1 family.</text>
</comment>
<reference evidence="6" key="1">
    <citation type="submission" date="2021-02" db="EMBL/GenBank/DDBJ databases">
        <authorList>
            <person name="Dougan E. K."/>
            <person name="Rhodes N."/>
            <person name="Thang M."/>
            <person name="Chan C."/>
        </authorList>
    </citation>
    <scope>NUCLEOTIDE SEQUENCE</scope>
</reference>
<dbReference type="PROSITE" id="PS51767">
    <property type="entry name" value="PEPTIDASE_A1"/>
    <property type="match status" value="1"/>
</dbReference>
<dbReference type="AlphaFoldDB" id="A0A812UNT5"/>
<dbReference type="OrthoDB" id="408555at2759"/>
<comment type="caution">
    <text evidence="6">The sequence shown here is derived from an EMBL/GenBank/DDBJ whole genome shotgun (WGS) entry which is preliminary data.</text>
</comment>
<dbReference type="InterPro" id="IPR033121">
    <property type="entry name" value="PEPTIDASE_A1"/>
</dbReference>